<dbReference type="EMBL" id="JACIBT010000001">
    <property type="protein sequence ID" value="MBB3666562.1"/>
    <property type="molecule type" value="Genomic_DNA"/>
</dbReference>
<name>A0A7W5XNE8_9MICC</name>
<dbReference type="Pfam" id="PF04069">
    <property type="entry name" value="OpuAC"/>
    <property type="match status" value="1"/>
</dbReference>
<protein>
    <submittedName>
        <fullName evidence="3">Glycine betaine/choline ABC-type transport system substrate-binding protein</fullName>
    </submittedName>
</protein>
<feature type="domain" description="ABC-type glycine betaine transport system substrate-binding" evidence="2">
    <location>
        <begin position="241"/>
        <end position="328"/>
    </location>
</feature>
<dbReference type="Gene3D" id="3.40.190.10">
    <property type="entry name" value="Periplasmic binding protein-like II"/>
    <property type="match status" value="1"/>
</dbReference>
<dbReference type="PROSITE" id="PS51257">
    <property type="entry name" value="PROKAR_LIPOPROTEIN"/>
    <property type="match status" value="1"/>
</dbReference>
<dbReference type="GO" id="GO:0022857">
    <property type="term" value="F:transmembrane transporter activity"/>
    <property type="evidence" value="ECO:0007669"/>
    <property type="project" value="InterPro"/>
</dbReference>
<gene>
    <name evidence="3" type="ORF">FHX47_000155</name>
</gene>
<proteinExistence type="predicted"/>
<comment type="caution">
    <text evidence="3">The sequence shown here is derived from an EMBL/GenBank/DDBJ whole genome shotgun (WGS) entry which is preliminary data.</text>
</comment>
<organism evidence="3 4">
    <name type="scientific">Garicola koreensis</name>
    <dbReference type="NCBI Taxonomy" id="1262554"/>
    <lineage>
        <taxon>Bacteria</taxon>
        <taxon>Bacillati</taxon>
        <taxon>Actinomycetota</taxon>
        <taxon>Actinomycetes</taxon>
        <taxon>Micrococcales</taxon>
        <taxon>Micrococcaceae</taxon>
        <taxon>Garicola</taxon>
    </lineage>
</organism>
<feature type="signal peptide" evidence="1">
    <location>
        <begin position="1"/>
        <end position="23"/>
    </location>
</feature>
<keyword evidence="4" id="KW-1185">Reference proteome</keyword>
<accession>A0A7W5XNE8</accession>
<dbReference type="InterPro" id="IPR007210">
    <property type="entry name" value="ABC_Gly_betaine_transp_sub-bd"/>
</dbReference>
<evidence type="ECO:0000313" key="3">
    <source>
        <dbReference type="EMBL" id="MBB3666562.1"/>
    </source>
</evidence>
<keyword evidence="1" id="KW-0732">Signal</keyword>
<reference evidence="3 4" key="1">
    <citation type="submission" date="2020-08" db="EMBL/GenBank/DDBJ databases">
        <title>Sequencing the genomes of 1000 actinobacteria strains.</title>
        <authorList>
            <person name="Klenk H.-P."/>
        </authorList>
    </citation>
    <scope>NUCLEOTIDE SEQUENCE [LARGE SCALE GENOMIC DNA]</scope>
    <source>
        <strain evidence="3 4">DSM 28238</strain>
    </source>
</reference>
<dbReference type="RefSeq" id="WP_183357000.1">
    <property type="nucleotide sequence ID" value="NZ_BAABKR010000004.1"/>
</dbReference>
<feature type="chain" id="PRO_5038537674" evidence="1">
    <location>
        <begin position="24"/>
        <end position="340"/>
    </location>
</feature>
<dbReference type="GO" id="GO:0043190">
    <property type="term" value="C:ATP-binding cassette (ABC) transporter complex"/>
    <property type="evidence" value="ECO:0007669"/>
    <property type="project" value="InterPro"/>
</dbReference>
<evidence type="ECO:0000313" key="4">
    <source>
        <dbReference type="Proteomes" id="UP000547528"/>
    </source>
</evidence>
<sequence length="340" mass="36385">MARLPHYRASLAALVVGAALLVAGCSEPPPPAPEPTGAELERAWRIAVGSDPLDQTIAQLYSQALNAHERPATVVEDTEADVTELAVALGDEGADAVVEDSEDDRYEIVLARTVPLAQSLDPEGYAELTEAGSQDDLGPAAAPEDLTEVIETQLTDAQLLNPAPAVLRSSMLITSITATDLGAEPDDDPTLESLGTHCSDLTIGVRTGHTASQDLLEEVYDCQPQQWVVQEEDALIQGLITAELDAALMTSSHPAAAEHALTSLEDSQRAFTHDQYAPMVASRIAERIPEVVADISAALDEEALVTLRRLIRDEQGLTPEDAAEYWLVQNEFIAEPEVWG</sequence>
<dbReference type="Proteomes" id="UP000547528">
    <property type="component" value="Unassembled WGS sequence"/>
</dbReference>
<dbReference type="AlphaFoldDB" id="A0A7W5XNE8"/>
<dbReference type="SUPFAM" id="SSF53850">
    <property type="entry name" value="Periplasmic binding protein-like II"/>
    <property type="match status" value="1"/>
</dbReference>
<evidence type="ECO:0000256" key="1">
    <source>
        <dbReference type="SAM" id="SignalP"/>
    </source>
</evidence>
<evidence type="ECO:0000259" key="2">
    <source>
        <dbReference type="Pfam" id="PF04069"/>
    </source>
</evidence>